<dbReference type="PROSITE" id="PS00018">
    <property type="entry name" value="EF_HAND_1"/>
    <property type="match status" value="1"/>
</dbReference>
<keyword evidence="10" id="KW-1185">Reference proteome</keyword>
<feature type="transmembrane region" description="Helical" evidence="7">
    <location>
        <begin position="349"/>
        <end position="366"/>
    </location>
</feature>
<feature type="transmembrane region" description="Helical" evidence="7">
    <location>
        <begin position="207"/>
        <end position="227"/>
    </location>
</feature>
<dbReference type="InterPro" id="IPR022764">
    <property type="entry name" value="Peptidase_S54_rhomboid_dom"/>
</dbReference>
<evidence type="ECO:0000256" key="4">
    <source>
        <dbReference type="ARBA" id="ARBA00022989"/>
    </source>
</evidence>
<evidence type="ECO:0000313" key="10">
    <source>
        <dbReference type="Proteomes" id="UP000318571"/>
    </source>
</evidence>
<dbReference type="InterPro" id="IPR051739">
    <property type="entry name" value="Rhomboid_IM_Serine_Proteases"/>
</dbReference>
<comment type="subcellular location">
    <subcellularLocation>
        <location evidence="1">Membrane</location>
        <topology evidence="1">Multi-pass membrane protein</topology>
    </subcellularLocation>
</comment>
<organism evidence="9 10">
    <name type="scientific">Tigriopus californicus</name>
    <name type="common">Marine copepod</name>
    <dbReference type="NCBI Taxonomy" id="6832"/>
    <lineage>
        <taxon>Eukaryota</taxon>
        <taxon>Metazoa</taxon>
        <taxon>Ecdysozoa</taxon>
        <taxon>Arthropoda</taxon>
        <taxon>Crustacea</taxon>
        <taxon>Multicrustacea</taxon>
        <taxon>Hexanauplia</taxon>
        <taxon>Copepoda</taxon>
        <taxon>Harpacticoida</taxon>
        <taxon>Harpacticidae</taxon>
        <taxon>Tigriopus</taxon>
    </lineage>
</organism>
<feature type="transmembrane region" description="Helical" evidence="7">
    <location>
        <begin position="141"/>
        <end position="160"/>
    </location>
</feature>
<feature type="transmembrane region" description="Helical" evidence="7">
    <location>
        <begin position="233"/>
        <end position="256"/>
    </location>
</feature>
<dbReference type="SUPFAM" id="SSF144091">
    <property type="entry name" value="Rhomboid-like"/>
    <property type="match status" value="1"/>
</dbReference>
<feature type="transmembrane region" description="Helical" evidence="7">
    <location>
        <begin position="290"/>
        <end position="309"/>
    </location>
</feature>
<evidence type="ECO:0000256" key="3">
    <source>
        <dbReference type="ARBA" id="ARBA00022692"/>
    </source>
</evidence>
<feature type="transmembrane region" description="Helical" evidence="7">
    <location>
        <begin position="372"/>
        <end position="390"/>
    </location>
</feature>
<accession>A0A553PP75</accession>
<dbReference type="InterPro" id="IPR018247">
    <property type="entry name" value="EF_Hand_1_Ca_BS"/>
</dbReference>
<evidence type="ECO:0000256" key="7">
    <source>
        <dbReference type="SAM" id="Phobius"/>
    </source>
</evidence>
<comment type="caution">
    <text evidence="9">The sequence shown here is derived from an EMBL/GenBank/DDBJ whole genome shotgun (WGS) entry which is preliminary data.</text>
</comment>
<gene>
    <name evidence="9" type="ORF">TCAL_13652</name>
</gene>
<dbReference type="PANTHER" id="PTHR45840:SF2">
    <property type="entry name" value="PROTEIN RHOMBOID-RELATED"/>
    <property type="match status" value="1"/>
</dbReference>
<dbReference type="GO" id="GO:0004252">
    <property type="term" value="F:serine-type endopeptidase activity"/>
    <property type="evidence" value="ECO:0007669"/>
    <property type="project" value="InterPro"/>
</dbReference>
<dbReference type="Gene3D" id="1.20.1540.10">
    <property type="entry name" value="Rhomboid-like"/>
    <property type="match status" value="2"/>
</dbReference>
<evidence type="ECO:0000259" key="8">
    <source>
        <dbReference type="Pfam" id="PF01694"/>
    </source>
</evidence>
<dbReference type="AlphaFoldDB" id="A0A553PP75"/>
<keyword evidence="4 7" id="KW-1133">Transmembrane helix</keyword>
<dbReference type="PANTHER" id="PTHR45840">
    <property type="entry name" value="RHOMBOID-RELATED PROTEIN"/>
    <property type="match status" value="1"/>
</dbReference>
<evidence type="ECO:0000256" key="1">
    <source>
        <dbReference type="ARBA" id="ARBA00004141"/>
    </source>
</evidence>
<keyword evidence="3 7" id="KW-0812">Transmembrane</keyword>
<dbReference type="Proteomes" id="UP000318571">
    <property type="component" value="Chromosome 6"/>
</dbReference>
<name>A0A553PP75_TIGCA</name>
<dbReference type="InterPro" id="IPR035952">
    <property type="entry name" value="Rhomboid-like_sf"/>
</dbReference>
<dbReference type="EMBL" id="VCGU01000002">
    <property type="protein sequence ID" value="TRY79484.1"/>
    <property type="molecule type" value="Genomic_DNA"/>
</dbReference>
<evidence type="ECO:0000256" key="6">
    <source>
        <dbReference type="SAM" id="MobiDB-lite"/>
    </source>
</evidence>
<feature type="domain" description="Peptidase S54 rhomboid" evidence="8">
    <location>
        <begin position="215"/>
        <end position="337"/>
    </location>
</feature>
<keyword evidence="5 7" id="KW-0472">Membrane</keyword>
<sequence length="403" mass="45445">MPIMSRPAERMELRSLPSGPPSTGEHIFWQEVFSKLSYASYSHEPSNLNGNSIDLKKLEGYLRGASSFSLEQKTGLPRRKLLFILRNIKKADLNQDGLICEMEWETFVQNGKGAFFGGGGMANVARVFMYAPTFSCKPPTMFLLIISLIQIACFTLSVAIPETIGSSLEYGDRNWPVDSFLIYNPYRRYEAWRFVSYMFLHADYGHIGFNLLVQFLVVAFGSLGSSVTSPDTYLLGASAGVYALIAAHMATLILNWHEDGIIYAKRLRKSRNTDEPTPNDLNPVIRGLRLVFLIVFVVVDVGQIVYKVYFLGRPGNTSYTGHAYGALTGLITGIFILENRKVEDWERWIEWSALILFALEVYFLGIPGNTSYTGHAYGALAGLITGIFILENRKVEYWERWNE</sequence>
<protein>
    <recommendedName>
        <fullName evidence="8">Peptidase S54 rhomboid domain-containing protein</fullName>
    </recommendedName>
</protein>
<dbReference type="GO" id="GO:0016020">
    <property type="term" value="C:membrane"/>
    <property type="evidence" value="ECO:0007669"/>
    <property type="project" value="UniProtKB-SubCell"/>
</dbReference>
<dbReference type="Pfam" id="PF01694">
    <property type="entry name" value="Rhomboid"/>
    <property type="match status" value="1"/>
</dbReference>
<feature type="region of interest" description="Disordered" evidence="6">
    <location>
        <begin position="1"/>
        <end position="21"/>
    </location>
</feature>
<proteinExistence type="inferred from homology"/>
<feature type="transmembrane region" description="Helical" evidence="7">
    <location>
        <begin position="321"/>
        <end position="337"/>
    </location>
</feature>
<evidence type="ECO:0000256" key="2">
    <source>
        <dbReference type="ARBA" id="ARBA00009045"/>
    </source>
</evidence>
<evidence type="ECO:0000313" key="9">
    <source>
        <dbReference type="EMBL" id="TRY79484.1"/>
    </source>
</evidence>
<reference evidence="9 10" key="1">
    <citation type="journal article" date="2018" name="Nat. Ecol. Evol.">
        <title>Genomic signatures of mitonuclear coevolution across populations of Tigriopus californicus.</title>
        <authorList>
            <person name="Barreto F.S."/>
            <person name="Watson E.T."/>
            <person name="Lima T.G."/>
            <person name="Willett C.S."/>
            <person name="Edmands S."/>
            <person name="Li W."/>
            <person name="Burton R.S."/>
        </authorList>
    </citation>
    <scope>NUCLEOTIDE SEQUENCE [LARGE SCALE GENOMIC DNA]</scope>
    <source>
        <strain evidence="9 10">San Diego</strain>
    </source>
</reference>
<comment type="similarity">
    <text evidence="2">Belongs to the peptidase S54 family.</text>
</comment>
<evidence type="ECO:0000256" key="5">
    <source>
        <dbReference type="ARBA" id="ARBA00023136"/>
    </source>
</evidence>